<dbReference type="InterPro" id="IPR011013">
    <property type="entry name" value="Gal_mutarotase_sf_dom"/>
</dbReference>
<feature type="non-terminal residue" evidence="2">
    <location>
        <position position="1"/>
    </location>
</feature>
<dbReference type="EMBL" id="BARV01035811">
    <property type="protein sequence ID" value="GAI47888.1"/>
    <property type="molecule type" value="Genomic_DNA"/>
</dbReference>
<accession>X1NW96</accession>
<sequence length="127" mass="14985">EYAIQPHEGDWRQAKIYKQAQDFYHLPCCIQANSQGELPEEFSFLKLSPDNLIFSTLKKAEDSDEVILRFFETKGEETIAEIELFREIKRAAVSDLLEREEYELKPDCNRLRMEVKPFEIVTLKIEL</sequence>
<evidence type="ECO:0000313" key="2">
    <source>
        <dbReference type="EMBL" id="GAI47888.1"/>
    </source>
</evidence>
<protein>
    <recommendedName>
        <fullName evidence="1">Glycosyl hydrolases family 38 C-terminal domain-containing protein</fullName>
    </recommendedName>
</protein>
<dbReference type="GO" id="GO:0009313">
    <property type="term" value="P:oligosaccharide catabolic process"/>
    <property type="evidence" value="ECO:0007669"/>
    <property type="project" value="TreeGrafter"/>
</dbReference>
<dbReference type="GO" id="GO:0030246">
    <property type="term" value="F:carbohydrate binding"/>
    <property type="evidence" value="ECO:0007669"/>
    <property type="project" value="InterPro"/>
</dbReference>
<dbReference type="PANTHER" id="PTHR46017">
    <property type="entry name" value="ALPHA-MANNOSIDASE 2C1"/>
    <property type="match status" value="1"/>
</dbReference>
<dbReference type="Pfam" id="PF17677">
    <property type="entry name" value="Glyco_hydro38C2"/>
    <property type="match status" value="1"/>
</dbReference>
<dbReference type="PANTHER" id="PTHR46017:SF1">
    <property type="entry name" value="ALPHA-MANNOSIDASE 2C1"/>
    <property type="match status" value="1"/>
</dbReference>
<feature type="domain" description="Glycosyl hydrolases family 38 C-terminal" evidence="1">
    <location>
        <begin position="51"/>
        <end position="123"/>
    </location>
</feature>
<comment type="caution">
    <text evidence="2">The sequence shown here is derived from an EMBL/GenBank/DDBJ whole genome shotgun (WGS) entry which is preliminary data.</text>
</comment>
<dbReference type="GO" id="GO:0004559">
    <property type="term" value="F:alpha-mannosidase activity"/>
    <property type="evidence" value="ECO:0007669"/>
    <property type="project" value="TreeGrafter"/>
</dbReference>
<dbReference type="SUPFAM" id="SSF74650">
    <property type="entry name" value="Galactose mutarotase-like"/>
    <property type="match status" value="1"/>
</dbReference>
<name>X1NW96_9ZZZZ</name>
<proteinExistence type="predicted"/>
<dbReference type="InterPro" id="IPR041147">
    <property type="entry name" value="GH38_C"/>
</dbReference>
<dbReference type="Gene3D" id="2.60.40.2220">
    <property type="match status" value="1"/>
</dbReference>
<dbReference type="AlphaFoldDB" id="X1NW96"/>
<evidence type="ECO:0000259" key="1">
    <source>
        <dbReference type="Pfam" id="PF17677"/>
    </source>
</evidence>
<gene>
    <name evidence="2" type="ORF">S06H3_55799</name>
</gene>
<reference evidence="2" key="1">
    <citation type="journal article" date="2014" name="Front. Microbiol.">
        <title>High frequency of phylogenetically diverse reductive dehalogenase-homologous genes in deep subseafloor sedimentary metagenomes.</title>
        <authorList>
            <person name="Kawai M."/>
            <person name="Futagami T."/>
            <person name="Toyoda A."/>
            <person name="Takaki Y."/>
            <person name="Nishi S."/>
            <person name="Hori S."/>
            <person name="Arai W."/>
            <person name="Tsubouchi T."/>
            <person name="Morono Y."/>
            <person name="Uchiyama I."/>
            <person name="Ito T."/>
            <person name="Fujiyama A."/>
            <person name="Inagaki F."/>
            <person name="Takami H."/>
        </authorList>
    </citation>
    <scope>NUCLEOTIDE SEQUENCE</scope>
    <source>
        <strain evidence="2">Expedition CK06-06</strain>
    </source>
</reference>
<organism evidence="2">
    <name type="scientific">marine sediment metagenome</name>
    <dbReference type="NCBI Taxonomy" id="412755"/>
    <lineage>
        <taxon>unclassified sequences</taxon>
        <taxon>metagenomes</taxon>
        <taxon>ecological metagenomes</taxon>
    </lineage>
</organism>